<accession>A0ABT3CJZ9</accession>
<reference evidence="3 4" key="1">
    <citation type="journal article" date="2022" name="BMC Genomics">
        <title>Comparative genome analysis of mycobacteria focusing on tRNA and non-coding RNA.</title>
        <authorList>
            <person name="Behra P.R.K."/>
            <person name="Pettersson B.M.F."/>
            <person name="Ramesh M."/>
            <person name="Das S."/>
            <person name="Dasgupta S."/>
            <person name="Kirsebom L.A."/>
        </authorList>
    </citation>
    <scope>NUCLEOTIDE SEQUENCE [LARGE SCALE GENOMIC DNA]</scope>
    <source>
        <strain evidence="3 4">DSM 44078</strain>
    </source>
</reference>
<evidence type="ECO:0000313" key="3">
    <source>
        <dbReference type="EMBL" id="MCV7229561.1"/>
    </source>
</evidence>
<keyword evidence="4" id="KW-1185">Reference proteome</keyword>
<sequence>MNLATKLLSPLLMSAVALSIAPIAQASNGDGFAPNEVAYLDDLTTQGMGPAVSAQGLVAEGWTICHALAADMSPVAAADKVFAGSATASTNGITRAQAQGVVTTAIDNLCPQTP</sequence>
<proteinExistence type="predicted"/>
<dbReference type="Pfam" id="PF05305">
    <property type="entry name" value="DUF732"/>
    <property type="match status" value="1"/>
</dbReference>
<feature type="chain" id="PRO_5046076275" evidence="1">
    <location>
        <begin position="27"/>
        <end position="114"/>
    </location>
</feature>
<dbReference type="RefSeq" id="WP_264070817.1">
    <property type="nucleotide sequence ID" value="NZ_JACKTY010000045.1"/>
</dbReference>
<protein>
    <submittedName>
        <fullName evidence="3">DUF732 domain-containing protein</fullName>
    </submittedName>
</protein>
<gene>
    <name evidence="3" type="ORF">H7J73_26485</name>
</gene>
<evidence type="ECO:0000313" key="4">
    <source>
        <dbReference type="Proteomes" id="UP001526201"/>
    </source>
</evidence>
<dbReference type="Proteomes" id="UP001526201">
    <property type="component" value="Unassembled WGS sequence"/>
</dbReference>
<feature type="signal peptide" evidence="1">
    <location>
        <begin position="1"/>
        <end position="26"/>
    </location>
</feature>
<feature type="domain" description="DUF732" evidence="2">
    <location>
        <begin position="36"/>
        <end position="112"/>
    </location>
</feature>
<comment type="caution">
    <text evidence="3">The sequence shown here is derived from an EMBL/GenBank/DDBJ whole genome shotgun (WGS) entry which is preliminary data.</text>
</comment>
<dbReference type="EMBL" id="JACKTY010000045">
    <property type="protein sequence ID" value="MCV7229561.1"/>
    <property type="molecule type" value="Genomic_DNA"/>
</dbReference>
<organism evidence="3 4">
    <name type="scientific">Mycolicibacterium komossense</name>
    <dbReference type="NCBI Taxonomy" id="1779"/>
    <lineage>
        <taxon>Bacteria</taxon>
        <taxon>Bacillati</taxon>
        <taxon>Actinomycetota</taxon>
        <taxon>Actinomycetes</taxon>
        <taxon>Mycobacteriales</taxon>
        <taxon>Mycobacteriaceae</taxon>
        <taxon>Mycolicibacterium</taxon>
    </lineage>
</organism>
<evidence type="ECO:0000259" key="2">
    <source>
        <dbReference type="Pfam" id="PF05305"/>
    </source>
</evidence>
<evidence type="ECO:0000256" key="1">
    <source>
        <dbReference type="SAM" id="SignalP"/>
    </source>
</evidence>
<keyword evidence="1" id="KW-0732">Signal</keyword>
<name>A0ABT3CJZ9_9MYCO</name>
<dbReference type="InterPro" id="IPR007969">
    <property type="entry name" value="DUF732"/>
</dbReference>